<evidence type="ECO:0000256" key="1">
    <source>
        <dbReference type="ARBA" id="ARBA00004651"/>
    </source>
</evidence>
<feature type="domain" description="ABC transmembrane type-1" evidence="8">
    <location>
        <begin position="95"/>
        <end position="310"/>
    </location>
</feature>
<keyword evidence="5 7" id="KW-1133">Transmembrane helix</keyword>
<evidence type="ECO:0000256" key="7">
    <source>
        <dbReference type="RuleBase" id="RU363032"/>
    </source>
</evidence>
<evidence type="ECO:0000256" key="2">
    <source>
        <dbReference type="ARBA" id="ARBA00022448"/>
    </source>
</evidence>
<feature type="transmembrane region" description="Helical" evidence="7">
    <location>
        <begin position="12"/>
        <end position="30"/>
    </location>
</feature>
<evidence type="ECO:0000259" key="8">
    <source>
        <dbReference type="PROSITE" id="PS50928"/>
    </source>
</evidence>
<protein>
    <submittedName>
        <fullName evidence="9">Diguanylate cyclase</fullName>
    </submittedName>
</protein>
<feature type="transmembrane region" description="Helical" evidence="7">
    <location>
        <begin position="99"/>
        <end position="122"/>
    </location>
</feature>
<evidence type="ECO:0000256" key="3">
    <source>
        <dbReference type="ARBA" id="ARBA00022475"/>
    </source>
</evidence>
<dbReference type="RefSeq" id="WP_043667020.1">
    <property type="nucleotide sequence ID" value="NZ_CANCWB010000008.1"/>
</dbReference>
<reference evidence="9 11" key="1">
    <citation type="submission" date="2016-01" db="EMBL/GenBank/DDBJ databases">
        <title>Characterization of the Clostridium difficile lineages that are prevalent in Hong Kong and China.</title>
        <authorList>
            <person name="Kwok J.S.-L."/>
            <person name="Lam W.-Y."/>
            <person name="Ip M."/>
            <person name="Chan T.-F."/>
            <person name="Hawkey P.M."/>
            <person name="Tsui S.K.-W."/>
        </authorList>
    </citation>
    <scope>NUCLEOTIDE SEQUENCE [LARGE SCALE GENOMIC DNA]</scope>
    <source>
        <strain evidence="9 11">300064</strain>
    </source>
</reference>
<evidence type="ECO:0000256" key="5">
    <source>
        <dbReference type="ARBA" id="ARBA00022989"/>
    </source>
</evidence>
<dbReference type="Pfam" id="PF19300">
    <property type="entry name" value="BPD_transp_1_N"/>
    <property type="match status" value="1"/>
</dbReference>
<name>A0A2S7F6P7_CLOBU</name>
<gene>
    <name evidence="10" type="ORF">AWN73_16620</name>
    <name evidence="9" type="ORF">AWN73_18655</name>
</gene>
<dbReference type="Gene3D" id="1.10.3720.10">
    <property type="entry name" value="MetI-like"/>
    <property type="match status" value="1"/>
</dbReference>
<evidence type="ECO:0000256" key="6">
    <source>
        <dbReference type="ARBA" id="ARBA00023136"/>
    </source>
</evidence>
<dbReference type="Proteomes" id="UP000238081">
    <property type="component" value="Unassembled WGS sequence"/>
</dbReference>
<evidence type="ECO:0000313" key="10">
    <source>
        <dbReference type="EMBL" id="PPV13334.1"/>
    </source>
</evidence>
<proteinExistence type="inferred from homology"/>
<dbReference type="EMBL" id="LRDH01000123">
    <property type="protein sequence ID" value="PPV13334.1"/>
    <property type="molecule type" value="Genomic_DNA"/>
</dbReference>
<accession>A0A2S7F6P7</accession>
<dbReference type="CDD" id="cd06261">
    <property type="entry name" value="TM_PBP2"/>
    <property type="match status" value="1"/>
</dbReference>
<dbReference type="AlphaFoldDB" id="A0A2S7F6P7"/>
<keyword evidence="6 7" id="KW-0472">Membrane</keyword>
<feature type="transmembrane region" description="Helical" evidence="7">
    <location>
        <begin position="245"/>
        <end position="269"/>
    </location>
</feature>
<comment type="caution">
    <text evidence="9">The sequence shown here is derived from an EMBL/GenBank/DDBJ whole genome shotgun (WGS) entry which is preliminary data.</text>
</comment>
<dbReference type="InterPro" id="IPR045621">
    <property type="entry name" value="BPD_transp_1_N"/>
</dbReference>
<organism evidence="9 11">
    <name type="scientific">Clostridium butyricum</name>
    <dbReference type="NCBI Taxonomy" id="1492"/>
    <lineage>
        <taxon>Bacteria</taxon>
        <taxon>Bacillati</taxon>
        <taxon>Bacillota</taxon>
        <taxon>Clostridia</taxon>
        <taxon>Eubacteriales</taxon>
        <taxon>Clostridiaceae</taxon>
        <taxon>Clostridium</taxon>
    </lineage>
</organism>
<feature type="transmembrane region" description="Helical" evidence="7">
    <location>
        <begin position="134"/>
        <end position="157"/>
    </location>
</feature>
<sequence>MLKFITKRLLKAIPQLIVISMIIFGIIAMVPGDFVSAQSNPNMRPEQIARLREIYDLDKPLHIRYVKWAGSAIKGDFGDSLSFNQPVSSVIGGYIWNSFYLSFTSLIITLLIGVPLGIICAIKQYSMFDKISTVFVFISLSIPSFFLALVLVKIFALDLKICPLAGMTTTGGNLTGMAYFVDVVKHMILPVLTLSILSVGAWMKYVRNCMLEVINQDYIRTARAKGLKEKVVIYKHALRNAAVPMVTYLGLCIPGLFAGAIITETVFAWPGVGRLAYEAIGNRDYTLLMGFNMLSAVLLILGNLLADVLYSVVDPRVKLK</sequence>
<dbReference type="PANTHER" id="PTHR30465">
    <property type="entry name" value="INNER MEMBRANE ABC TRANSPORTER"/>
    <property type="match status" value="1"/>
</dbReference>
<dbReference type="GO" id="GO:0005886">
    <property type="term" value="C:plasma membrane"/>
    <property type="evidence" value="ECO:0007669"/>
    <property type="project" value="UniProtKB-SubCell"/>
</dbReference>
<feature type="transmembrane region" description="Helical" evidence="7">
    <location>
        <begin position="177"/>
        <end position="202"/>
    </location>
</feature>
<keyword evidence="3" id="KW-1003">Cell membrane</keyword>
<comment type="subcellular location">
    <subcellularLocation>
        <location evidence="1 7">Cell membrane</location>
        <topology evidence="1 7">Multi-pass membrane protein</topology>
    </subcellularLocation>
</comment>
<dbReference type="PANTHER" id="PTHR30465:SF0">
    <property type="entry name" value="OLIGOPEPTIDE TRANSPORT SYSTEM PERMEASE PROTEIN APPB"/>
    <property type="match status" value="1"/>
</dbReference>
<dbReference type="PROSITE" id="PS50928">
    <property type="entry name" value="ABC_TM1"/>
    <property type="match status" value="1"/>
</dbReference>
<comment type="similarity">
    <text evidence="7">Belongs to the binding-protein-dependent transport system permease family.</text>
</comment>
<dbReference type="Pfam" id="PF00528">
    <property type="entry name" value="BPD_transp_1"/>
    <property type="match status" value="1"/>
</dbReference>
<keyword evidence="4 7" id="KW-0812">Transmembrane</keyword>
<dbReference type="InterPro" id="IPR000515">
    <property type="entry name" value="MetI-like"/>
</dbReference>
<dbReference type="SUPFAM" id="SSF161098">
    <property type="entry name" value="MetI-like"/>
    <property type="match status" value="1"/>
</dbReference>
<feature type="transmembrane region" description="Helical" evidence="7">
    <location>
        <begin position="289"/>
        <end position="313"/>
    </location>
</feature>
<keyword evidence="2 7" id="KW-0813">Transport</keyword>
<dbReference type="GO" id="GO:0055085">
    <property type="term" value="P:transmembrane transport"/>
    <property type="evidence" value="ECO:0007669"/>
    <property type="project" value="InterPro"/>
</dbReference>
<dbReference type="InterPro" id="IPR035906">
    <property type="entry name" value="MetI-like_sf"/>
</dbReference>
<evidence type="ECO:0000313" key="9">
    <source>
        <dbReference type="EMBL" id="PPV12455.1"/>
    </source>
</evidence>
<evidence type="ECO:0000313" key="11">
    <source>
        <dbReference type="Proteomes" id="UP000238081"/>
    </source>
</evidence>
<dbReference type="EMBL" id="LRDH01000142">
    <property type="protein sequence ID" value="PPV12455.1"/>
    <property type="molecule type" value="Genomic_DNA"/>
</dbReference>
<evidence type="ECO:0000256" key="4">
    <source>
        <dbReference type="ARBA" id="ARBA00022692"/>
    </source>
</evidence>